<dbReference type="InterPro" id="IPR048739">
    <property type="entry name" value="CEP104_N"/>
</dbReference>
<dbReference type="InterPro" id="IPR011989">
    <property type="entry name" value="ARM-like"/>
</dbReference>
<proteinExistence type="predicted"/>
<dbReference type="InterPro" id="IPR016024">
    <property type="entry name" value="ARM-type_fold"/>
</dbReference>
<feature type="region of interest" description="Disordered" evidence="2">
    <location>
        <begin position="422"/>
        <end position="486"/>
    </location>
</feature>
<evidence type="ECO:0000313" key="4">
    <source>
        <dbReference type="EMBL" id="CUI14123.1"/>
    </source>
</evidence>
<dbReference type="OMA" id="ITNAVEC"/>
<dbReference type="EMBL" id="CYKH01000497">
    <property type="protein sequence ID" value="CUI14123.1"/>
    <property type="molecule type" value="Genomic_DNA"/>
</dbReference>
<feature type="domain" description="TOG" evidence="3">
    <location>
        <begin position="549"/>
        <end position="804"/>
    </location>
</feature>
<feature type="region of interest" description="Disordered" evidence="2">
    <location>
        <begin position="794"/>
        <end position="829"/>
    </location>
</feature>
<dbReference type="SUPFAM" id="SSF48371">
    <property type="entry name" value="ARM repeat"/>
    <property type="match status" value="1"/>
</dbReference>
<feature type="compositionally biased region" description="Low complexity" evidence="2">
    <location>
        <begin position="287"/>
        <end position="315"/>
    </location>
</feature>
<dbReference type="GO" id="GO:0005929">
    <property type="term" value="C:cilium"/>
    <property type="evidence" value="ECO:0007669"/>
    <property type="project" value="TreeGrafter"/>
</dbReference>
<feature type="region of interest" description="Disordered" evidence="2">
    <location>
        <begin position="845"/>
        <end position="879"/>
    </location>
</feature>
<keyword evidence="1" id="KW-0175">Coiled coil</keyword>
<name>A0A0S4KEK9_BODSA</name>
<sequence length="1012" mass="108943">MYVCYCSGEDPSFPVSSLARHTRKTCGWQSPKLCEYPQELGFRFEGEVELQSLRVLIHESKVPSRIEVFIADATEEERNSAAPSVTYDRAVFRRLGHVLFGTNEENNFESRELKTVSIRRSCLYLKLIIRKAHPNPINLFGQVGVIAISPHGHVMRPFPAFLNGGGGVSYAAIGEQDDIPLEEMTAEARDAANQEDDDSQDIPEGCEGLDAQTVRQVRDLLNHKTRAVQAEDYDLAKALKTQIELLKGAGSRIAELEEEKKHAVANEDYDRAKQLKLEIDHLRSNAQGPSSQPPLMGQQQQHQQYHQQHQQPPQMFAQHGVASASGYSAAPQSFGNTAAPADVAPLQPQTWNDPSPVGRSHSTHDMHPTGASSASHNGPTMDYNHNGPFQGGGGVRGGNNAAPTATSFDEFFFSLQPQTWNDPSPVGRSHSNHDMHPAGASAGSHNGPTMDYNHNGPFQGGGGVRGGTNAAPTATSFDERPAVAGGGQNIDDIVAEGGTGGIVAKGPAAAPSNSQTQATSGNGISEWEESLNKLIVRNSDDQPRAEVLTGAKAQDSKTAQGAFGIYAAACLFSKRFQLREAAVKSIASSNGFAFLPNKSTAGDALVQYAGHKGYGINDSVAAVFFAVCDALSAILTGSLKGSPSPSSIGGSFMALLPDLMLKAGDNNARVREVAATVLTQIASSDLGPERVSNAALAEPENSTKKPLNHRVHVARIHIVQLLLQDAGLNRKDARTGLTSEAIMTRLVLPSLQHSHQDVREGALALLVDLYRMAPSINKYFTDLKPAQKALIDERIGQSGGQANVSPQKKGRAQISRDDEPEMVSSSFTVDKGGTNEVLAAARQVRDAKAKSAEKPAPKAAAKAPAAKPAPPPAEDPSTKTCQFCDRYDKRFDEQSFQLHYLRTCPMLCPCPLCGQVTEISYLQTHIVSECDHRTLVRQCPLCKEAVRAEDLEDHVAAKQCIVASKQYNVCPLCHEKLTPAGEKGWKLHLLKSPGCVNNPRQFDGGAGEEFQE</sequence>
<dbReference type="Gene3D" id="1.25.10.10">
    <property type="entry name" value="Leucine-rich Repeat Variant"/>
    <property type="match status" value="1"/>
</dbReference>
<dbReference type="Pfam" id="PF02151">
    <property type="entry name" value="UVR"/>
    <property type="match status" value="1"/>
</dbReference>
<reference evidence="5" key="1">
    <citation type="submission" date="2015-09" db="EMBL/GenBank/DDBJ databases">
        <authorList>
            <consortium name="Pathogen Informatics"/>
        </authorList>
    </citation>
    <scope>NUCLEOTIDE SEQUENCE [LARGE SCALE GENOMIC DNA]</scope>
    <source>
        <strain evidence="5">Lake Konstanz</strain>
    </source>
</reference>
<accession>A0A0S4KEK9</accession>
<evidence type="ECO:0000256" key="2">
    <source>
        <dbReference type="SAM" id="MobiDB-lite"/>
    </source>
</evidence>
<feature type="region of interest" description="Disordered" evidence="2">
    <location>
        <begin position="187"/>
        <end position="206"/>
    </location>
</feature>
<dbReference type="Pfam" id="PF21040">
    <property type="entry name" value="CEP104-like_TOG"/>
    <property type="match status" value="1"/>
</dbReference>
<dbReference type="SMART" id="SM01349">
    <property type="entry name" value="TOG"/>
    <property type="match status" value="1"/>
</dbReference>
<evidence type="ECO:0000256" key="1">
    <source>
        <dbReference type="SAM" id="Coils"/>
    </source>
</evidence>
<dbReference type="InterPro" id="IPR048738">
    <property type="entry name" value="CEP104_Znf"/>
</dbReference>
<keyword evidence="5" id="KW-1185">Reference proteome</keyword>
<dbReference type="InterPro" id="IPR034085">
    <property type="entry name" value="TOG"/>
</dbReference>
<dbReference type="InterPro" id="IPR052607">
    <property type="entry name" value="CEP104-like"/>
</dbReference>
<dbReference type="PANTHER" id="PTHR13371:SF0">
    <property type="entry name" value="CENTROSOMAL PROTEIN OF 104 KDA"/>
    <property type="match status" value="1"/>
</dbReference>
<dbReference type="PANTHER" id="PTHR13371">
    <property type="entry name" value="GLYCINE-, GLUTAMATE-, THIENYLCYCLOHEXYLPIPERIDINE-BINDING PROTEIN"/>
    <property type="match status" value="1"/>
</dbReference>
<evidence type="ECO:0000259" key="3">
    <source>
        <dbReference type="SMART" id="SM01349"/>
    </source>
</evidence>
<organism evidence="4 5">
    <name type="scientific">Bodo saltans</name>
    <name type="common">Flagellated protozoan</name>
    <dbReference type="NCBI Taxonomy" id="75058"/>
    <lineage>
        <taxon>Eukaryota</taxon>
        <taxon>Discoba</taxon>
        <taxon>Euglenozoa</taxon>
        <taxon>Kinetoplastea</taxon>
        <taxon>Metakinetoplastina</taxon>
        <taxon>Eubodonida</taxon>
        <taxon>Bodonidae</taxon>
        <taxon>Bodo</taxon>
    </lineage>
</organism>
<feature type="coiled-coil region" evidence="1">
    <location>
        <begin position="239"/>
        <end position="266"/>
    </location>
</feature>
<dbReference type="Pfam" id="PF21039">
    <property type="entry name" value="CEP104_ZnF"/>
    <property type="match status" value="1"/>
</dbReference>
<feature type="compositionally biased region" description="Low complexity" evidence="2">
    <location>
        <begin position="857"/>
        <end position="866"/>
    </location>
</feature>
<feature type="region of interest" description="Disordered" evidence="2">
    <location>
        <begin position="284"/>
        <end position="381"/>
    </location>
</feature>
<dbReference type="OrthoDB" id="66599at2759"/>
<dbReference type="Pfam" id="PF21038">
    <property type="entry name" value="CEP104_N"/>
    <property type="match status" value="1"/>
</dbReference>
<dbReference type="Proteomes" id="UP000051952">
    <property type="component" value="Unassembled WGS sequence"/>
</dbReference>
<dbReference type="InterPro" id="IPR001943">
    <property type="entry name" value="UVR_dom"/>
</dbReference>
<evidence type="ECO:0000313" key="5">
    <source>
        <dbReference type="Proteomes" id="UP000051952"/>
    </source>
</evidence>
<feature type="compositionally biased region" description="Basic and acidic residues" evidence="2">
    <location>
        <begin position="845"/>
        <end position="856"/>
    </location>
</feature>
<dbReference type="VEuPathDB" id="TriTrypDB:BSAL_69755"/>
<protein>
    <recommendedName>
        <fullName evidence="3">TOG domain-containing protein</fullName>
    </recommendedName>
</protein>
<dbReference type="AlphaFoldDB" id="A0A0S4KEK9"/>
<gene>
    <name evidence="4" type="ORF">BSAL_69755</name>
</gene>